<proteinExistence type="predicted"/>
<feature type="chain" id="PRO_5030031384" description="alpha-L-rhamnosidase" evidence="4">
    <location>
        <begin position="20"/>
        <end position="928"/>
    </location>
</feature>
<dbReference type="SUPFAM" id="SSF48208">
    <property type="entry name" value="Six-hairpin glycosidases"/>
    <property type="match status" value="1"/>
</dbReference>
<dbReference type="GO" id="GO:0030596">
    <property type="term" value="F:alpha-L-rhamnosidase activity"/>
    <property type="evidence" value="ECO:0007669"/>
    <property type="project" value="UniProtKB-EC"/>
</dbReference>
<dbReference type="Gene3D" id="2.60.40.10">
    <property type="entry name" value="Immunoglobulins"/>
    <property type="match status" value="1"/>
</dbReference>
<feature type="domain" description="Alpha-L-rhamnosidase concanavalin-like" evidence="5">
    <location>
        <begin position="369"/>
        <end position="454"/>
    </location>
</feature>
<dbReference type="Pfam" id="PF17390">
    <property type="entry name" value="Bac_rhamnosid_C"/>
    <property type="match status" value="1"/>
</dbReference>
<dbReference type="InterPro" id="IPR013737">
    <property type="entry name" value="Bac_rhamnosid_N"/>
</dbReference>
<organism evidence="9 10">
    <name type="scientific">Bacteroides faecichinchillae</name>
    <dbReference type="NCBI Taxonomy" id="871325"/>
    <lineage>
        <taxon>Bacteria</taxon>
        <taxon>Pseudomonadati</taxon>
        <taxon>Bacteroidota</taxon>
        <taxon>Bacteroidia</taxon>
        <taxon>Bacteroidales</taxon>
        <taxon>Bacteroidaceae</taxon>
        <taxon>Bacteroides</taxon>
    </lineage>
</organism>
<feature type="signal peptide" evidence="4">
    <location>
        <begin position="1"/>
        <end position="19"/>
    </location>
</feature>
<dbReference type="InterPro" id="IPR016007">
    <property type="entry name" value="Alpha_rhamnosid"/>
</dbReference>
<dbReference type="AlphaFoldDB" id="A0A1M5F496"/>
<dbReference type="Gene3D" id="2.60.420.10">
    <property type="entry name" value="Maltose phosphorylase, domain 3"/>
    <property type="match status" value="1"/>
</dbReference>
<dbReference type="Pfam" id="PF08531">
    <property type="entry name" value="Bac_rhamnosid_N"/>
    <property type="match status" value="1"/>
</dbReference>
<dbReference type="InterPro" id="IPR035396">
    <property type="entry name" value="Bac_rhamnosid6H"/>
</dbReference>
<evidence type="ECO:0000256" key="3">
    <source>
        <dbReference type="ARBA" id="ARBA00022801"/>
    </source>
</evidence>
<name>A0A1M5F496_9BACE</name>
<dbReference type="Pfam" id="PF25788">
    <property type="entry name" value="Ig_Rha78A_N"/>
    <property type="match status" value="1"/>
</dbReference>
<evidence type="ECO:0000259" key="6">
    <source>
        <dbReference type="Pfam" id="PF08531"/>
    </source>
</evidence>
<evidence type="ECO:0000259" key="8">
    <source>
        <dbReference type="Pfam" id="PF17390"/>
    </source>
</evidence>
<dbReference type="Pfam" id="PF17389">
    <property type="entry name" value="Bac_rhamnosid6H"/>
    <property type="match status" value="1"/>
</dbReference>
<dbReference type="InterPro" id="IPR008928">
    <property type="entry name" value="6-hairpin_glycosidase_sf"/>
</dbReference>
<dbReference type="InterPro" id="IPR012341">
    <property type="entry name" value="6hp_glycosidase-like_sf"/>
</dbReference>
<dbReference type="InterPro" id="IPR035398">
    <property type="entry name" value="Bac_rhamnosid_C"/>
</dbReference>
<dbReference type="PROSITE" id="PS51257">
    <property type="entry name" value="PROKAR_LIPOPROTEIN"/>
    <property type="match status" value="1"/>
</dbReference>
<keyword evidence="3" id="KW-0378">Hydrolase</keyword>
<evidence type="ECO:0000256" key="2">
    <source>
        <dbReference type="ARBA" id="ARBA00012652"/>
    </source>
</evidence>
<dbReference type="PANTHER" id="PTHR33307:SF11">
    <property type="entry name" value="ALPHA-L-RHAMNOSIDASE"/>
    <property type="match status" value="1"/>
</dbReference>
<feature type="domain" description="Alpha-L-rhamnosidase C-terminal" evidence="8">
    <location>
        <begin position="816"/>
        <end position="889"/>
    </location>
</feature>
<dbReference type="Proteomes" id="UP000184436">
    <property type="component" value="Unassembled WGS sequence"/>
</dbReference>
<evidence type="ECO:0000259" key="7">
    <source>
        <dbReference type="Pfam" id="PF17389"/>
    </source>
</evidence>
<evidence type="ECO:0000259" key="5">
    <source>
        <dbReference type="Pfam" id="PF05592"/>
    </source>
</evidence>
<comment type="catalytic activity">
    <reaction evidence="1">
        <text>Hydrolysis of terminal non-reducing alpha-L-rhamnose residues in alpha-L-rhamnosides.</text>
        <dbReference type="EC" id="3.2.1.40"/>
    </reaction>
</comment>
<dbReference type="PIRSF" id="PIRSF010631">
    <property type="entry name" value="A-rhamnsds"/>
    <property type="match status" value="1"/>
</dbReference>
<reference evidence="9 10" key="1">
    <citation type="submission" date="2016-11" db="EMBL/GenBank/DDBJ databases">
        <authorList>
            <person name="Jaros S."/>
            <person name="Januszkiewicz K."/>
            <person name="Wedrychowicz H."/>
        </authorList>
    </citation>
    <scope>NUCLEOTIDE SEQUENCE [LARGE SCALE GENOMIC DNA]</scope>
    <source>
        <strain evidence="9 10">DSM 26883</strain>
    </source>
</reference>
<evidence type="ECO:0000256" key="1">
    <source>
        <dbReference type="ARBA" id="ARBA00001445"/>
    </source>
</evidence>
<dbReference type="Gene3D" id="2.60.120.260">
    <property type="entry name" value="Galactose-binding domain-like"/>
    <property type="match status" value="2"/>
</dbReference>
<keyword evidence="4" id="KW-0732">Signal</keyword>
<feature type="domain" description="Alpha-L-rhamnosidase six-hairpin glycosidase" evidence="7">
    <location>
        <begin position="480"/>
        <end position="812"/>
    </location>
</feature>
<evidence type="ECO:0000313" key="9">
    <source>
        <dbReference type="EMBL" id="SHF86347.1"/>
    </source>
</evidence>
<feature type="domain" description="Bacterial alpha-L-rhamnosidase N-terminal" evidence="6">
    <location>
        <begin position="188"/>
        <end position="344"/>
    </location>
</feature>
<gene>
    <name evidence="9" type="ORF">SAMN05444349_14113</name>
</gene>
<dbReference type="Gene3D" id="1.50.10.10">
    <property type="match status" value="1"/>
</dbReference>
<dbReference type="EMBL" id="FQVD01000041">
    <property type="protein sequence ID" value="SHF86347.1"/>
    <property type="molecule type" value="Genomic_DNA"/>
</dbReference>
<dbReference type="OrthoDB" id="9766741at2"/>
<dbReference type="RefSeq" id="WP_025076272.1">
    <property type="nucleotide sequence ID" value="NZ_FQVD01000041.1"/>
</dbReference>
<keyword evidence="10" id="KW-1185">Reference proteome</keyword>
<dbReference type="Pfam" id="PF05592">
    <property type="entry name" value="Bac_rhamnosid"/>
    <property type="match status" value="1"/>
</dbReference>
<dbReference type="EC" id="3.2.1.40" evidence="2"/>
<dbReference type="InterPro" id="IPR013783">
    <property type="entry name" value="Ig-like_fold"/>
</dbReference>
<dbReference type="InterPro" id="IPR008902">
    <property type="entry name" value="Rhamnosid_concanavalin"/>
</dbReference>
<dbReference type="GO" id="GO:0005975">
    <property type="term" value="P:carbohydrate metabolic process"/>
    <property type="evidence" value="ECO:0007669"/>
    <property type="project" value="InterPro"/>
</dbReference>
<protein>
    <recommendedName>
        <fullName evidence="2">alpha-L-rhamnosidase</fullName>
        <ecNumber evidence="2">3.2.1.40</ecNumber>
    </recommendedName>
</protein>
<evidence type="ECO:0000313" key="10">
    <source>
        <dbReference type="Proteomes" id="UP000184436"/>
    </source>
</evidence>
<accession>A0A1M5F496</accession>
<dbReference type="STRING" id="871325.SAMN05444349_14113"/>
<evidence type="ECO:0000256" key="4">
    <source>
        <dbReference type="SAM" id="SignalP"/>
    </source>
</evidence>
<dbReference type="PANTHER" id="PTHR33307">
    <property type="entry name" value="ALPHA-RHAMNOSIDASE (EUROFUNG)"/>
    <property type="match status" value="1"/>
</dbReference>
<sequence>MKRLFILFFVIFSSCAMSANISYQVYSLTCEQLKNPIGIDTQTPCFSWKLQSTQRSTQQSAYQILVADSEELLKEDKGNVWNSGKVHTDASVLIPFAGKKLASATTYYWKVRSWNEKKECSGWSEPATFITGLMNEQDWGKAKWIALEKDGKLVIPAIHAPLVQNELKDEMVGRYRLPQFRKVFPVSKEIKQALAYVTGLGHFDFFLNGKKVGDHFLDPGWTKYDKEALYVTFDVTDELKNGDNVIGMMLGNGFYNIPRDRYYKLLGSFGAPKMRLKLCICYVDGSTEEITSDQSWHVAVSPITYSSIYGGEDYDATLEQNGWRDVSSFNDSHWQEAIEVEQDIKLKSQIGTHLTVRESVPVITCYKNDKGYWVYDLGQNFSGIIRVKVKGNKKQAVIFRPGELQNADKTVNQRATGAPFYFKYITKGEGEIENWQPQFSYYGFRYVQVEGAIPVGKENPDHLPEIVELEGLHTCNVAPEIGSFSCSKPMFNQIYNLIDWAIRSNMASVLTDCPHREKLGWLEQDHLMQYSMQYRYNLVSLYAKIMDDMAASQLENGAIPTIAPEYVRFADGFEDTPEWGCSFIICPWYIYQWYGDKRLIIKHYPAMKRYLEYLGTRAHNHIIAYGLGDWFDIGPKSPGYAQLTSNGVTATAIYYYNTMMLKEMAKLLGKEDDEKSFATLAENIKKAYNDTFFHPEDGTYDRNSQTASAISLYMDLVTSENKTRVLDNLVKDIVGRDYALTAGDVGYRYVLRALENNGKSDLIFKMNSKYDVPGYGWQLAHGATALTESWQAYENVSNNHLMLGHLMEWLFGGVGGIRQNENSIAYKTVFIDPQIVGDVKGAKTSYESPYGRIDCEWKKDDKVYTLQVSIPVNSKAIVCLPTTDVNMIKEFGRPITQQKGITLVETVNGKTKWAIGSGSYLFEVFIGK</sequence>